<dbReference type="PROSITE" id="PS51143">
    <property type="entry name" value="MT_A70"/>
    <property type="match status" value="1"/>
</dbReference>
<evidence type="ECO:0000313" key="7">
    <source>
        <dbReference type="EMBL" id="CAB4180073.1"/>
    </source>
</evidence>
<organism evidence="12">
    <name type="scientific">uncultured Caudovirales phage</name>
    <dbReference type="NCBI Taxonomy" id="2100421"/>
    <lineage>
        <taxon>Viruses</taxon>
        <taxon>Duplodnaviria</taxon>
        <taxon>Heunggongvirae</taxon>
        <taxon>Uroviricota</taxon>
        <taxon>Caudoviricetes</taxon>
        <taxon>Peduoviridae</taxon>
        <taxon>Maltschvirus</taxon>
        <taxon>Maltschvirus maltsch</taxon>
    </lineage>
</organism>
<dbReference type="SUPFAM" id="SSF53335">
    <property type="entry name" value="S-adenosyl-L-methionine-dependent methyltransferases"/>
    <property type="match status" value="1"/>
</dbReference>
<dbReference type="EMBL" id="LR796811">
    <property type="protein sequence ID" value="CAB4167121.1"/>
    <property type="molecule type" value="Genomic_DNA"/>
</dbReference>
<gene>
    <name evidence="7" type="ORF">UFOVP1036_2</name>
    <name evidence="8" type="ORF">UFOVP1132_65</name>
    <name evidence="9" type="ORF">UFOVP1190_40</name>
    <name evidence="10" type="ORF">UFOVP1248_87</name>
    <name evidence="11" type="ORF">UFOVP1493_101</name>
    <name evidence="13" type="ORF">UFOVP1584_71</name>
    <name evidence="12" type="ORF">UFOVP1635_95</name>
    <name evidence="4" type="ORF">UFOVP521_37</name>
    <name evidence="5" type="ORF">UFOVP856_9</name>
    <name evidence="6" type="ORF">UFOVP967_79</name>
</gene>
<protein>
    <submittedName>
        <fullName evidence="12">MT-A70-like</fullName>
    </submittedName>
</protein>
<accession>A0A6J5SXH2</accession>
<sequence length="148" mass="16800">MKFNVAVIDPPWSYYGSKDKWAAAGKFYDQLSYKDLCDLEIKKIMQSPCVIFMWCTSSTMKDAIGILNSWGYHYRGVAFVWVKTKKDGEPYGAAGVRPSITKPLTEFVLVASDKEKGRPLVLSSESVVQTVFSPDKIIQRNQKTFKQE</sequence>
<dbReference type="EMBL" id="LR797496">
    <property type="protein sequence ID" value="CAB4220158.1"/>
    <property type="molecule type" value="Genomic_DNA"/>
</dbReference>
<keyword evidence="1" id="KW-0489">Methyltransferase</keyword>
<dbReference type="EMBL" id="LR796991">
    <property type="protein sequence ID" value="CAB4180073.1"/>
    <property type="molecule type" value="Genomic_DNA"/>
</dbReference>
<proteinExistence type="predicted"/>
<evidence type="ECO:0000313" key="10">
    <source>
        <dbReference type="EMBL" id="CAB4192783.1"/>
    </source>
</evidence>
<evidence type="ECO:0000313" key="4">
    <source>
        <dbReference type="EMBL" id="CAB4148309.1"/>
    </source>
</evidence>
<keyword evidence="2" id="KW-0808">Transferase</keyword>
<dbReference type="EMBL" id="LR797192">
    <property type="protein sequence ID" value="CAB4192783.1"/>
    <property type="molecule type" value="Genomic_DNA"/>
</dbReference>
<reference evidence="12" key="1">
    <citation type="submission" date="2020-05" db="EMBL/GenBank/DDBJ databases">
        <authorList>
            <person name="Chiriac C."/>
            <person name="Salcher M."/>
            <person name="Ghai R."/>
            <person name="Kavagutti S V."/>
        </authorList>
    </citation>
    <scope>NUCLEOTIDE SEQUENCE</scope>
</reference>
<dbReference type="EMBL" id="LR796496">
    <property type="protein sequence ID" value="CAB4148309.1"/>
    <property type="molecule type" value="Genomic_DNA"/>
</dbReference>
<name>A0A6J5SXH2_9CAUD</name>
<dbReference type="PANTHER" id="PTHR12829">
    <property type="entry name" value="N6-ADENOSINE-METHYLTRANSFERASE"/>
    <property type="match status" value="1"/>
</dbReference>
<dbReference type="EMBL" id="LR798432">
    <property type="protein sequence ID" value="CAB5231384.1"/>
    <property type="molecule type" value="Genomic_DNA"/>
</dbReference>
<evidence type="ECO:0000313" key="8">
    <source>
        <dbReference type="EMBL" id="CAB4186284.1"/>
    </source>
</evidence>
<dbReference type="InterPro" id="IPR029063">
    <property type="entry name" value="SAM-dependent_MTases_sf"/>
</dbReference>
<evidence type="ECO:0000313" key="12">
    <source>
        <dbReference type="EMBL" id="CAB4220158.1"/>
    </source>
</evidence>
<evidence type="ECO:0000313" key="13">
    <source>
        <dbReference type="EMBL" id="CAB5231384.1"/>
    </source>
</evidence>
<dbReference type="GO" id="GO:0008168">
    <property type="term" value="F:methyltransferase activity"/>
    <property type="evidence" value="ECO:0007669"/>
    <property type="project" value="UniProtKB-KW"/>
</dbReference>
<evidence type="ECO:0000313" key="5">
    <source>
        <dbReference type="EMBL" id="CAB4167121.1"/>
    </source>
</evidence>
<dbReference type="EMBL" id="LR797088">
    <property type="protein sequence ID" value="CAB4186284.1"/>
    <property type="molecule type" value="Genomic_DNA"/>
</dbReference>
<evidence type="ECO:0000313" key="9">
    <source>
        <dbReference type="EMBL" id="CAB4190176.1"/>
    </source>
</evidence>
<dbReference type="InterPro" id="IPR007757">
    <property type="entry name" value="MT-A70-like"/>
</dbReference>
<dbReference type="PANTHER" id="PTHR12829:SF7">
    <property type="entry name" value="N6-ADENOSINE-METHYLTRANSFERASE CATALYTIC SUBUNIT"/>
    <property type="match status" value="1"/>
</dbReference>
<evidence type="ECO:0000256" key="3">
    <source>
        <dbReference type="ARBA" id="ARBA00022691"/>
    </source>
</evidence>
<evidence type="ECO:0000256" key="2">
    <source>
        <dbReference type="ARBA" id="ARBA00022679"/>
    </source>
</evidence>
<evidence type="ECO:0000313" key="6">
    <source>
        <dbReference type="EMBL" id="CAB4174751.1"/>
    </source>
</evidence>
<evidence type="ECO:0000313" key="11">
    <source>
        <dbReference type="EMBL" id="CAB4217838.1"/>
    </source>
</evidence>
<dbReference type="EMBL" id="LR797145">
    <property type="protein sequence ID" value="CAB4190176.1"/>
    <property type="molecule type" value="Genomic_DNA"/>
</dbReference>
<dbReference type="EMBL" id="LR796910">
    <property type="protein sequence ID" value="CAB4174751.1"/>
    <property type="molecule type" value="Genomic_DNA"/>
</dbReference>
<dbReference type="GO" id="GO:0032259">
    <property type="term" value="P:methylation"/>
    <property type="evidence" value="ECO:0007669"/>
    <property type="project" value="UniProtKB-KW"/>
</dbReference>
<keyword evidence="3" id="KW-0949">S-adenosyl-L-methionine</keyword>
<evidence type="ECO:0000256" key="1">
    <source>
        <dbReference type="ARBA" id="ARBA00022603"/>
    </source>
</evidence>
<dbReference type="Pfam" id="PF05063">
    <property type="entry name" value="MT-A70"/>
    <property type="match status" value="1"/>
</dbReference>
<dbReference type="EMBL" id="LR797456">
    <property type="protein sequence ID" value="CAB4217838.1"/>
    <property type="molecule type" value="Genomic_DNA"/>
</dbReference>